<gene>
    <name evidence="2" type="ORF">BC751_3251</name>
</gene>
<evidence type="ECO:0000259" key="1">
    <source>
        <dbReference type="PROSITE" id="PS51186"/>
    </source>
</evidence>
<evidence type="ECO:0000313" key="3">
    <source>
        <dbReference type="Proteomes" id="UP000292209"/>
    </source>
</evidence>
<comment type="caution">
    <text evidence="2">The sequence shown here is derived from an EMBL/GenBank/DDBJ whole genome shotgun (WGS) entry which is preliminary data.</text>
</comment>
<dbReference type="Gene3D" id="3.40.630.30">
    <property type="match status" value="1"/>
</dbReference>
<evidence type="ECO:0000313" key="2">
    <source>
        <dbReference type="EMBL" id="RZS97635.1"/>
    </source>
</evidence>
<feature type="domain" description="N-acetyltransferase" evidence="1">
    <location>
        <begin position="14"/>
        <end position="185"/>
    </location>
</feature>
<sequence>MDLDFNLVLEDDLVLLRPVEESDIPKILELTASPELWKYFTYDLSNPEDFHDWIQPAINKQRLQLLLIDKQENEIIGSSAFGNYSNRDLRIEIGWTWIDQRFHGLGYNQRMKKLMLSYCFEILDLERVEFKTDVLNIPARKALKNINAIEEGVLRSHSLMTKGRRRDTIFYSILKNEWPFVKRENDW</sequence>
<dbReference type="GO" id="GO:0016747">
    <property type="term" value="F:acyltransferase activity, transferring groups other than amino-acyl groups"/>
    <property type="evidence" value="ECO:0007669"/>
    <property type="project" value="InterPro"/>
</dbReference>
<accession>A0A4Q7PBQ2</accession>
<dbReference type="RefSeq" id="WP_130276493.1">
    <property type="nucleotide sequence ID" value="NZ_SGXG01000001.1"/>
</dbReference>
<dbReference type="PROSITE" id="PS51186">
    <property type="entry name" value="GNAT"/>
    <property type="match status" value="1"/>
</dbReference>
<reference evidence="2 3" key="1">
    <citation type="submission" date="2019-02" db="EMBL/GenBank/DDBJ databases">
        <title>Genomic Encyclopedia of Archaeal and Bacterial Type Strains, Phase II (KMG-II): from individual species to whole genera.</title>
        <authorList>
            <person name="Goeker M."/>
        </authorList>
    </citation>
    <scope>NUCLEOTIDE SEQUENCE [LARGE SCALE GENOMIC DNA]</scope>
    <source>
        <strain evidence="2 3">DSM 21411</strain>
    </source>
</reference>
<dbReference type="Proteomes" id="UP000292209">
    <property type="component" value="Unassembled WGS sequence"/>
</dbReference>
<dbReference type="OrthoDB" id="9795199at2"/>
<organism evidence="2 3">
    <name type="scientific">Cecembia calidifontis</name>
    <dbReference type="NCBI Taxonomy" id="1187080"/>
    <lineage>
        <taxon>Bacteria</taxon>
        <taxon>Pseudomonadati</taxon>
        <taxon>Bacteroidota</taxon>
        <taxon>Cytophagia</taxon>
        <taxon>Cytophagales</taxon>
        <taxon>Cyclobacteriaceae</taxon>
        <taxon>Cecembia</taxon>
    </lineage>
</organism>
<dbReference type="AlphaFoldDB" id="A0A4Q7PBQ2"/>
<dbReference type="SUPFAM" id="SSF55729">
    <property type="entry name" value="Acyl-CoA N-acyltransferases (Nat)"/>
    <property type="match status" value="1"/>
</dbReference>
<keyword evidence="3" id="KW-1185">Reference proteome</keyword>
<dbReference type="EMBL" id="SGXG01000001">
    <property type="protein sequence ID" value="RZS97635.1"/>
    <property type="molecule type" value="Genomic_DNA"/>
</dbReference>
<protein>
    <submittedName>
        <fullName evidence="2">RimJ/RimL family protein N-acetyltransferase</fullName>
    </submittedName>
</protein>
<name>A0A4Q7PBQ2_9BACT</name>
<dbReference type="Pfam" id="PF13302">
    <property type="entry name" value="Acetyltransf_3"/>
    <property type="match status" value="1"/>
</dbReference>
<proteinExistence type="predicted"/>
<dbReference type="PANTHER" id="PTHR43610:SF1">
    <property type="entry name" value="N-ACETYLTRANSFERASE DOMAIN-CONTAINING PROTEIN"/>
    <property type="match status" value="1"/>
</dbReference>
<keyword evidence="2" id="KW-0808">Transferase</keyword>
<dbReference type="PANTHER" id="PTHR43610">
    <property type="entry name" value="BLL6696 PROTEIN"/>
    <property type="match status" value="1"/>
</dbReference>
<dbReference type="InterPro" id="IPR000182">
    <property type="entry name" value="GNAT_dom"/>
</dbReference>
<dbReference type="InterPro" id="IPR016181">
    <property type="entry name" value="Acyl_CoA_acyltransferase"/>
</dbReference>